<feature type="domain" description="HTH gntR-type" evidence="4">
    <location>
        <begin position="2"/>
        <end position="70"/>
    </location>
</feature>
<gene>
    <name evidence="5" type="ORF">MED297_04899</name>
</gene>
<dbReference type="SUPFAM" id="SSF64288">
    <property type="entry name" value="Chorismate lyase-like"/>
    <property type="match status" value="1"/>
</dbReference>
<dbReference type="PANTHER" id="PTHR44846">
    <property type="entry name" value="MANNOSYL-D-GLYCERATE TRANSPORT/METABOLISM SYSTEM REPRESSOR MNGR-RELATED"/>
    <property type="match status" value="1"/>
</dbReference>
<accession>A4BIU3</accession>
<reference evidence="5 6" key="1">
    <citation type="submission" date="2006-02" db="EMBL/GenBank/DDBJ databases">
        <authorList>
            <person name="Pinhassi J."/>
            <person name="Pedros-Alio C."/>
            <person name="Ferriera S."/>
            <person name="Johnson J."/>
            <person name="Kravitz S."/>
            <person name="Halpern A."/>
            <person name="Remington K."/>
            <person name="Beeson K."/>
            <person name="Tran B."/>
            <person name="Rogers Y.-H."/>
            <person name="Friedman R."/>
            <person name="Venter J.C."/>
        </authorList>
    </citation>
    <scope>NUCLEOTIDE SEQUENCE [LARGE SCALE GENOMIC DNA]</scope>
    <source>
        <strain evidence="5 6">MED297</strain>
    </source>
</reference>
<dbReference type="AlphaFoldDB" id="A4BIU3"/>
<dbReference type="Pfam" id="PF07702">
    <property type="entry name" value="UTRA"/>
    <property type="match status" value="1"/>
</dbReference>
<evidence type="ECO:0000313" key="6">
    <source>
        <dbReference type="Proteomes" id="UP000005953"/>
    </source>
</evidence>
<dbReference type="InterPro" id="IPR011663">
    <property type="entry name" value="UTRA"/>
</dbReference>
<dbReference type="SMART" id="SM00866">
    <property type="entry name" value="UTRA"/>
    <property type="match status" value="1"/>
</dbReference>
<dbReference type="InterPro" id="IPR028978">
    <property type="entry name" value="Chorismate_lyase_/UTRA_dom_sf"/>
</dbReference>
<evidence type="ECO:0000256" key="2">
    <source>
        <dbReference type="ARBA" id="ARBA00023125"/>
    </source>
</evidence>
<evidence type="ECO:0000259" key="4">
    <source>
        <dbReference type="PROSITE" id="PS50949"/>
    </source>
</evidence>
<keyword evidence="2" id="KW-0238">DNA-binding</keyword>
<dbReference type="Proteomes" id="UP000005953">
    <property type="component" value="Unassembled WGS sequence"/>
</dbReference>
<dbReference type="EMBL" id="AAOE01000028">
    <property type="protein sequence ID" value="EAR07960.1"/>
    <property type="molecule type" value="Genomic_DNA"/>
</dbReference>
<dbReference type="SMART" id="SM00345">
    <property type="entry name" value="HTH_GNTR"/>
    <property type="match status" value="1"/>
</dbReference>
<dbReference type="PANTHER" id="PTHR44846:SF16">
    <property type="entry name" value="TRANSCRIPTIONAL REGULATOR PHNF-RELATED"/>
    <property type="match status" value="1"/>
</dbReference>
<dbReference type="Gene3D" id="1.10.10.10">
    <property type="entry name" value="Winged helix-like DNA-binding domain superfamily/Winged helix DNA-binding domain"/>
    <property type="match status" value="1"/>
</dbReference>
<protein>
    <submittedName>
        <fullName evidence="5">Histidine utilization repressor</fullName>
    </submittedName>
</protein>
<dbReference type="FunFam" id="1.10.10.10:FF:000079">
    <property type="entry name" value="GntR family transcriptional regulator"/>
    <property type="match status" value="1"/>
</dbReference>
<evidence type="ECO:0000256" key="1">
    <source>
        <dbReference type="ARBA" id="ARBA00023015"/>
    </source>
</evidence>
<dbReference type="OrthoDB" id="9808698at2"/>
<dbReference type="Pfam" id="PF00392">
    <property type="entry name" value="GntR"/>
    <property type="match status" value="1"/>
</dbReference>
<keyword evidence="3" id="KW-0804">Transcription</keyword>
<dbReference type="PROSITE" id="PS50949">
    <property type="entry name" value="HTH_GNTR"/>
    <property type="match status" value="1"/>
</dbReference>
<dbReference type="SUPFAM" id="SSF46785">
    <property type="entry name" value="Winged helix' DNA-binding domain"/>
    <property type="match status" value="1"/>
</dbReference>
<name>A4BIU3_9GAMM</name>
<evidence type="ECO:0000256" key="3">
    <source>
        <dbReference type="ARBA" id="ARBA00023163"/>
    </source>
</evidence>
<dbReference type="InterPro" id="IPR036390">
    <property type="entry name" value="WH_DNA-bd_sf"/>
</dbReference>
<dbReference type="HOGENOM" id="CLU_063236_0_0_6"/>
<dbReference type="CDD" id="cd07377">
    <property type="entry name" value="WHTH_GntR"/>
    <property type="match status" value="1"/>
</dbReference>
<dbReference type="InterPro" id="IPR050679">
    <property type="entry name" value="Bact_HTH_transcr_reg"/>
</dbReference>
<dbReference type="Gene3D" id="3.40.1410.10">
    <property type="entry name" value="Chorismate lyase-like"/>
    <property type="match status" value="1"/>
</dbReference>
<keyword evidence="6" id="KW-1185">Reference proteome</keyword>
<proteinExistence type="predicted"/>
<comment type="caution">
    <text evidence="5">The sequence shown here is derived from an EMBL/GenBank/DDBJ whole genome shotgun (WGS) entry which is preliminary data.</text>
</comment>
<organism evidence="5 6">
    <name type="scientific">Reinekea blandensis MED297</name>
    <dbReference type="NCBI Taxonomy" id="314283"/>
    <lineage>
        <taxon>Bacteria</taxon>
        <taxon>Pseudomonadati</taxon>
        <taxon>Pseudomonadota</taxon>
        <taxon>Gammaproteobacteria</taxon>
        <taxon>Oceanospirillales</taxon>
        <taxon>Saccharospirillaceae</taxon>
        <taxon>Reinekea</taxon>
    </lineage>
</organism>
<sequence length="250" mass="28571">MEKQYEKIKRAIVQRVEQGDWRPGDVVPSENALAEQFEVSRMTARRALSELTDAGVLNRVQGRGSFVAEQLPTGSLLTIRSIDDEIRERGHDHSAEVLCLETRRADAHLAQAFQCDLDDALFFSRLLHFETGSQGQRQPIQLEERYVNPILAPEYLQQDFQQMTPSAYLSQVAPLMEADHWVEACMPDEQTAQWLAMPHQEPLLKLTRQTYTYQQHTQNRPSPLVTLATLCYPGTRYRLGGHLGPDDRRA</sequence>
<dbReference type="InterPro" id="IPR000524">
    <property type="entry name" value="Tscrpt_reg_HTH_GntR"/>
</dbReference>
<dbReference type="RefSeq" id="WP_008047991.1">
    <property type="nucleotide sequence ID" value="NZ_CH724154.1"/>
</dbReference>
<keyword evidence="1" id="KW-0805">Transcription regulation</keyword>
<dbReference type="STRING" id="314283.MED297_04899"/>
<dbReference type="PRINTS" id="PR00035">
    <property type="entry name" value="HTHGNTR"/>
</dbReference>
<evidence type="ECO:0000313" key="5">
    <source>
        <dbReference type="EMBL" id="EAR07960.1"/>
    </source>
</evidence>
<dbReference type="GO" id="GO:0003700">
    <property type="term" value="F:DNA-binding transcription factor activity"/>
    <property type="evidence" value="ECO:0007669"/>
    <property type="project" value="InterPro"/>
</dbReference>
<dbReference type="InterPro" id="IPR036388">
    <property type="entry name" value="WH-like_DNA-bd_sf"/>
</dbReference>
<dbReference type="GO" id="GO:0003677">
    <property type="term" value="F:DNA binding"/>
    <property type="evidence" value="ECO:0007669"/>
    <property type="project" value="UniProtKB-KW"/>
</dbReference>